<dbReference type="GO" id="GO:0005524">
    <property type="term" value="F:ATP binding"/>
    <property type="evidence" value="ECO:0007669"/>
    <property type="project" value="UniProtKB-UniRule"/>
</dbReference>
<dbReference type="EMBL" id="MPUH01000249">
    <property type="protein sequence ID" value="OMJ85043.1"/>
    <property type="molecule type" value="Genomic_DNA"/>
</dbReference>
<reference evidence="4 5" key="1">
    <citation type="submission" date="2016-11" db="EMBL/GenBank/DDBJ databases">
        <title>The macronuclear genome of Stentor coeruleus: a giant cell with tiny introns.</title>
        <authorList>
            <person name="Slabodnick M."/>
            <person name="Ruby J.G."/>
            <person name="Reiff S.B."/>
            <person name="Swart E.C."/>
            <person name="Gosai S."/>
            <person name="Prabakaran S."/>
            <person name="Witkowska E."/>
            <person name="Larue G.E."/>
            <person name="Fisher S."/>
            <person name="Freeman R.M."/>
            <person name="Gunawardena J."/>
            <person name="Chu W."/>
            <person name="Stover N.A."/>
            <person name="Gregory B.D."/>
            <person name="Nowacki M."/>
            <person name="Derisi J."/>
            <person name="Roy S.W."/>
            <person name="Marshall W.F."/>
            <person name="Sood P."/>
        </authorList>
    </citation>
    <scope>NUCLEOTIDE SEQUENCE [LARGE SCALE GENOMIC DNA]</scope>
    <source>
        <strain evidence="4">WM001</strain>
    </source>
</reference>
<dbReference type="Gene3D" id="1.10.510.10">
    <property type="entry name" value="Transferase(Phosphotransferase) domain 1"/>
    <property type="match status" value="1"/>
</dbReference>
<feature type="domain" description="Protein kinase" evidence="3">
    <location>
        <begin position="10"/>
        <end position="332"/>
    </location>
</feature>
<dbReference type="InterPro" id="IPR017441">
    <property type="entry name" value="Protein_kinase_ATP_BS"/>
</dbReference>
<evidence type="ECO:0000256" key="1">
    <source>
        <dbReference type="ARBA" id="ARBA00023860"/>
    </source>
</evidence>
<evidence type="ECO:0000259" key="3">
    <source>
        <dbReference type="PROSITE" id="PS50011"/>
    </source>
</evidence>
<dbReference type="Proteomes" id="UP000187209">
    <property type="component" value="Unassembled WGS sequence"/>
</dbReference>
<dbReference type="PROSITE" id="PS50011">
    <property type="entry name" value="PROTEIN_KINASE_DOM"/>
    <property type="match status" value="1"/>
</dbReference>
<dbReference type="InterPro" id="IPR000719">
    <property type="entry name" value="Prot_kinase_dom"/>
</dbReference>
<gene>
    <name evidence="4" type="ORF">SteCoe_13696</name>
</gene>
<dbReference type="AlphaFoldDB" id="A0A1R2C7Q6"/>
<dbReference type="PANTHER" id="PTHR11909">
    <property type="entry name" value="CASEIN KINASE-RELATED"/>
    <property type="match status" value="1"/>
</dbReference>
<dbReference type="InterPro" id="IPR050235">
    <property type="entry name" value="CK1_Ser-Thr_kinase"/>
</dbReference>
<dbReference type="PROSITE" id="PS00107">
    <property type="entry name" value="PROTEIN_KINASE_ATP"/>
    <property type="match status" value="1"/>
</dbReference>
<dbReference type="InterPro" id="IPR011009">
    <property type="entry name" value="Kinase-like_dom_sf"/>
</dbReference>
<evidence type="ECO:0000256" key="2">
    <source>
        <dbReference type="PROSITE-ProRule" id="PRU10141"/>
    </source>
</evidence>
<keyword evidence="2" id="KW-0067">ATP-binding</keyword>
<keyword evidence="5" id="KW-1185">Reference proteome</keyword>
<organism evidence="4 5">
    <name type="scientific">Stentor coeruleus</name>
    <dbReference type="NCBI Taxonomy" id="5963"/>
    <lineage>
        <taxon>Eukaryota</taxon>
        <taxon>Sar</taxon>
        <taxon>Alveolata</taxon>
        <taxon>Ciliophora</taxon>
        <taxon>Postciliodesmatophora</taxon>
        <taxon>Heterotrichea</taxon>
        <taxon>Heterotrichida</taxon>
        <taxon>Stentoridae</taxon>
        <taxon>Stentor</taxon>
    </lineage>
</organism>
<dbReference type="SUPFAM" id="SSF56112">
    <property type="entry name" value="Protein kinase-like (PK-like)"/>
    <property type="match status" value="1"/>
</dbReference>
<dbReference type="Pfam" id="PF00069">
    <property type="entry name" value="Pkinase"/>
    <property type="match status" value="1"/>
</dbReference>
<keyword evidence="2" id="KW-0547">Nucleotide-binding</keyword>
<dbReference type="OrthoDB" id="5979581at2759"/>
<name>A0A1R2C7Q6_9CILI</name>
<accession>A0A1R2C7Q6</accession>
<dbReference type="GO" id="GO:0004672">
    <property type="term" value="F:protein kinase activity"/>
    <property type="evidence" value="ECO:0007669"/>
    <property type="project" value="InterPro"/>
</dbReference>
<evidence type="ECO:0000313" key="5">
    <source>
        <dbReference type="Proteomes" id="UP000187209"/>
    </source>
</evidence>
<sequence length="364" mass="42211">MDQSSISRRFSLKKIIGQGNFGMIYKALDTETNQQVAIKLIKNRNGIHELQNEVKMLTRLQGGDGIPQLIWSDRTSNHYVMELLGPCVNDKFIKLNRVMTASNFILISEQVLERLEFIHNKSIIHRDLKPHQLVMGGPKHKKVYLIDFGLSKIFESQGGKHIPYSEGRAFVGTFNYASLNAHIGIQQSRRDDLESFCYILAYFLTGDLPWRTSLVTQNEATIKKMKLSIKPHELFGNEVSLGRIFNYTRSLKFDQKPDYIYIKTLLDEHKKTISNLNNRISWKLKRNSSMRNKDKNTKIRKKRNKSVIEKIIIELDENDMSVTQVNNEYPEFKTRQRSLRKKMISEAPTIDSLKITQDTSCLLV</sequence>
<proteinExistence type="predicted"/>
<comment type="caution">
    <text evidence="4">The sequence shown here is derived from an EMBL/GenBank/DDBJ whole genome shotgun (WGS) entry which is preliminary data.</text>
</comment>
<evidence type="ECO:0000313" key="4">
    <source>
        <dbReference type="EMBL" id="OMJ85043.1"/>
    </source>
</evidence>
<protein>
    <recommendedName>
        <fullName evidence="1">Casein kinase I</fullName>
    </recommendedName>
</protein>
<feature type="binding site" evidence="2">
    <location>
        <position position="39"/>
    </location>
    <ligand>
        <name>ATP</name>
        <dbReference type="ChEBI" id="CHEBI:30616"/>
    </ligand>
</feature>